<keyword evidence="1" id="KW-1133">Transmembrane helix</keyword>
<protein>
    <submittedName>
        <fullName evidence="2">Uncharacterized protein</fullName>
    </submittedName>
</protein>
<keyword evidence="1" id="KW-0812">Transmembrane</keyword>
<reference evidence="2 3" key="1">
    <citation type="submission" date="2015-08" db="EMBL/GenBank/DDBJ databases">
        <authorList>
            <person name="Babu N.S."/>
            <person name="Beckwith C.J."/>
            <person name="Beseler K.G."/>
            <person name="Brison A."/>
            <person name="Carone J.V."/>
            <person name="Caskin T.P."/>
            <person name="Diamond M."/>
            <person name="Durham M.E."/>
            <person name="Foxe J.M."/>
            <person name="Go M."/>
            <person name="Henderson B.A."/>
            <person name="Jones I.B."/>
            <person name="McGettigan J.A."/>
            <person name="Micheletti S.J."/>
            <person name="Nasrallah M.E."/>
            <person name="Ortiz D."/>
            <person name="Piller C.R."/>
            <person name="Privatt S.R."/>
            <person name="Schneider S.L."/>
            <person name="Sharp S."/>
            <person name="Smith T.C."/>
            <person name="Stanton J.D."/>
            <person name="Ullery H.E."/>
            <person name="Wilson R.J."/>
            <person name="Serrano M.G."/>
            <person name="Buck G."/>
            <person name="Lee V."/>
            <person name="Wang Y."/>
            <person name="Carvalho R."/>
            <person name="Voegtly L."/>
            <person name="Shi R."/>
            <person name="Duckworth R."/>
            <person name="Johnson A."/>
            <person name="Loviza R."/>
            <person name="Walstead R."/>
            <person name="Shah Z."/>
            <person name="Kiflezghi M."/>
            <person name="Wade K."/>
            <person name="Ball S.L."/>
            <person name="Bradley K.W."/>
            <person name="Asai D.J."/>
            <person name="Bowman C.A."/>
            <person name="Russell D.A."/>
            <person name="Pope W.H."/>
            <person name="Jacobs-Sera D."/>
            <person name="Hendrix R.W."/>
            <person name="Hatfull G.F."/>
        </authorList>
    </citation>
    <scope>NUCLEOTIDE SEQUENCE [LARGE SCALE GENOMIC DNA]</scope>
    <source>
        <strain evidence="2 3">DSM 27648</strain>
    </source>
</reference>
<feature type="transmembrane region" description="Helical" evidence="1">
    <location>
        <begin position="123"/>
        <end position="141"/>
    </location>
</feature>
<dbReference type="KEGG" id="llu:AKJ09_01912"/>
<feature type="transmembrane region" description="Helical" evidence="1">
    <location>
        <begin position="60"/>
        <end position="83"/>
    </location>
</feature>
<keyword evidence="1" id="KW-0472">Membrane</keyword>
<gene>
    <name evidence="2" type="ORF">AKJ09_01912</name>
</gene>
<accession>A0A0K1PP03</accession>
<dbReference type="EMBL" id="CP012333">
    <property type="protein sequence ID" value="AKU95248.1"/>
    <property type="molecule type" value="Genomic_DNA"/>
</dbReference>
<evidence type="ECO:0000313" key="3">
    <source>
        <dbReference type="Proteomes" id="UP000064967"/>
    </source>
</evidence>
<keyword evidence="3" id="KW-1185">Reference proteome</keyword>
<feature type="transmembrane region" description="Helical" evidence="1">
    <location>
        <begin position="32"/>
        <end position="53"/>
    </location>
</feature>
<dbReference type="Proteomes" id="UP000064967">
    <property type="component" value="Chromosome"/>
</dbReference>
<proteinExistence type="predicted"/>
<sequence>MRKLAFLVAAASLFALGPVADRFGPVVSSLVVVWLAVVAALCASGHVAALAVVGGSVGALGSGVLASTSPAVAGAVVVAAAFAERTTRVRSRNARAIHVLLGLVTGAIAGSLASSFASAATSVYAVSVVVSAVLVSLPLLVEADDPLAHALERTALDISGDARSSLLEGAELRRTAAEIPLDRDAAANVKTTWTSLLELAEARLRLERRRVMPAGLRVADGEASADPVLAMVDRRIADQVRALSRAYAAVDTAHAAAKGLDDTAQKAVESMGESLDEVSRAMVEVRENQAG</sequence>
<dbReference type="AlphaFoldDB" id="A0A0K1PP03"/>
<name>A0A0K1PP03_9BACT</name>
<feature type="transmembrane region" description="Helical" evidence="1">
    <location>
        <begin position="95"/>
        <end position="116"/>
    </location>
</feature>
<evidence type="ECO:0000313" key="2">
    <source>
        <dbReference type="EMBL" id="AKU95248.1"/>
    </source>
</evidence>
<evidence type="ECO:0000256" key="1">
    <source>
        <dbReference type="SAM" id="Phobius"/>
    </source>
</evidence>
<dbReference type="RefSeq" id="WP_146646727.1">
    <property type="nucleotide sequence ID" value="NZ_CP012333.1"/>
</dbReference>
<organism evidence="2 3">
    <name type="scientific">Labilithrix luteola</name>
    <dbReference type="NCBI Taxonomy" id="1391654"/>
    <lineage>
        <taxon>Bacteria</taxon>
        <taxon>Pseudomonadati</taxon>
        <taxon>Myxococcota</taxon>
        <taxon>Polyangia</taxon>
        <taxon>Polyangiales</taxon>
        <taxon>Labilitrichaceae</taxon>
        <taxon>Labilithrix</taxon>
    </lineage>
</organism>